<dbReference type="Proteomes" id="UP000018936">
    <property type="component" value="Unassembled WGS sequence"/>
</dbReference>
<keyword evidence="2" id="KW-0251">Elongation factor</keyword>
<feature type="non-terminal residue" evidence="2">
    <location>
        <position position="155"/>
    </location>
</feature>
<name>V8PAF1_OPHHA</name>
<keyword evidence="2" id="KW-0648">Protein biosynthesis</keyword>
<feature type="region of interest" description="Disordered" evidence="1">
    <location>
        <begin position="62"/>
        <end position="124"/>
    </location>
</feature>
<accession>V8PAF1</accession>
<evidence type="ECO:0000256" key="1">
    <source>
        <dbReference type="SAM" id="MobiDB-lite"/>
    </source>
</evidence>
<dbReference type="GO" id="GO:0003746">
    <property type="term" value="F:translation elongation factor activity"/>
    <property type="evidence" value="ECO:0007669"/>
    <property type="project" value="UniProtKB-KW"/>
</dbReference>
<dbReference type="OrthoDB" id="364892at2759"/>
<dbReference type="EMBL" id="AZIM01000348">
    <property type="protein sequence ID" value="ETE71514.1"/>
    <property type="molecule type" value="Genomic_DNA"/>
</dbReference>
<proteinExistence type="predicted"/>
<feature type="compositionally biased region" description="Basic and acidic residues" evidence="1">
    <location>
        <begin position="75"/>
        <end position="89"/>
    </location>
</feature>
<protein>
    <submittedName>
        <fullName evidence="2">Elongation factor Tu GTP-binding domain-containing protein 1</fullName>
    </submittedName>
</protein>
<sequence>DKEKIEKIISSLGLKIAARELRHTDPKVQLNAICTFMKCSSEETAPVIVFISKMFAVDAKTLPQNKPRPLSQEEIAQRREHARQRRAEKLAATQESASEGIGGSLMDPTLEAEENRGDNQLPTLPSETNIVATEREELEAKEAFIAFARVFSGVV</sequence>
<dbReference type="AlphaFoldDB" id="V8PAF1"/>
<comment type="caution">
    <text evidence="2">The sequence shown here is derived from an EMBL/GenBank/DDBJ whole genome shotgun (WGS) entry which is preliminary data.</text>
</comment>
<keyword evidence="3" id="KW-1185">Reference proteome</keyword>
<evidence type="ECO:0000313" key="2">
    <source>
        <dbReference type="EMBL" id="ETE71514.1"/>
    </source>
</evidence>
<reference evidence="2 3" key="1">
    <citation type="journal article" date="2013" name="Proc. Natl. Acad. Sci. U.S.A.">
        <title>The king cobra genome reveals dynamic gene evolution and adaptation in the snake venom system.</title>
        <authorList>
            <person name="Vonk F.J."/>
            <person name="Casewell N.R."/>
            <person name="Henkel C.V."/>
            <person name="Heimberg A.M."/>
            <person name="Jansen H.J."/>
            <person name="McCleary R.J."/>
            <person name="Kerkkamp H.M."/>
            <person name="Vos R.A."/>
            <person name="Guerreiro I."/>
            <person name="Calvete J.J."/>
            <person name="Wuster W."/>
            <person name="Woods A.E."/>
            <person name="Logan J.M."/>
            <person name="Harrison R.A."/>
            <person name="Castoe T.A."/>
            <person name="de Koning A.P."/>
            <person name="Pollock D.D."/>
            <person name="Yandell M."/>
            <person name="Calderon D."/>
            <person name="Renjifo C."/>
            <person name="Currier R.B."/>
            <person name="Salgado D."/>
            <person name="Pla D."/>
            <person name="Sanz L."/>
            <person name="Hyder A.S."/>
            <person name="Ribeiro J.M."/>
            <person name="Arntzen J.W."/>
            <person name="van den Thillart G.E."/>
            <person name="Boetzer M."/>
            <person name="Pirovano W."/>
            <person name="Dirks R.P."/>
            <person name="Spaink H.P."/>
            <person name="Duboule D."/>
            <person name="McGlinn E."/>
            <person name="Kini R.M."/>
            <person name="Richardson M.K."/>
        </authorList>
    </citation>
    <scope>NUCLEOTIDE SEQUENCE</scope>
    <source>
        <tissue evidence="2">Blood</tissue>
    </source>
</reference>
<gene>
    <name evidence="2" type="primary">Eftud1</name>
    <name evidence="2" type="ORF">L345_02665</name>
</gene>
<organism evidence="2 3">
    <name type="scientific">Ophiophagus hannah</name>
    <name type="common">King cobra</name>
    <name type="synonym">Naja hannah</name>
    <dbReference type="NCBI Taxonomy" id="8665"/>
    <lineage>
        <taxon>Eukaryota</taxon>
        <taxon>Metazoa</taxon>
        <taxon>Chordata</taxon>
        <taxon>Craniata</taxon>
        <taxon>Vertebrata</taxon>
        <taxon>Euteleostomi</taxon>
        <taxon>Lepidosauria</taxon>
        <taxon>Squamata</taxon>
        <taxon>Bifurcata</taxon>
        <taxon>Unidentata</taxon>
        <taxon>Episquamata</taxon>
        <taxon>Toxicofera</taxon>
        <taxon>Serpentes</taxon>
        <taxon>Colubroidea</taxon>
        <taxon>Elapidae</taxon>
        <taxon>Elapinae</taxon>
        <taxon>Ophiophagus</taxon>
    </lineage>
</organism>
<dbReference type="Gene3D" id="2.40.30.10">
    <property type="entry name" value="Translation factors"/>
    <property type="match status" value="1"/>
</dbReference>
<evidence type="ECO:0000313" key="3">
    <source>
        <dbReference type="Proteomes" id="UP000018936"/>
    </source>
</evidence>
<feature type="non-terminal residue" evidence="2">
    <location>
        <position position="1"/>
    </location>
</feature>